<dbReference type="InterPro" id="IPR020846">
    <property type="entry name" value="MFS_dom"/>
</dbReference>
<keyword evidence="3 7" id="KW-0812">Transmembrane</keyword>
<evidence type="ECO:0000313" key="9">
    <source>
        <dbReference type="EMBL" id="KAF8669584.1"/>
    </source>
</evidence>
<accession>A0A8H7GZ59</accession>
<dbReference type="InterPro" id="IPR011701">
    <property type="entry name" value="MFS"/>
</dbReference>
<feature type="domain" description="Major facilitator superfamily (MFS) profile" evidence="8">
    <location>
        <begin position="118"/>
        <end position="600"/>
    </location>
</feature>
<protein>
    <submittedName>
        <fullName evidence="9">Major Facilitator Superfamily</fullName>
    </submittedName>
</protein>
<evidence type="ECO:0000256" key="6">
    <source>
        <dbReference type="SAM" id="MobiDB-lite"/>
    </source>
</evidence>
<keyword evidence="4 7" id="KW-1133">Transmembrane helix</keyword>
<feature type="transmembrane region" description="Helical" evidence="7">
    <location>
        <begin position="478"/>
        <end position="496"/>
    </location>
</feature>
<dbReference type="GO" id="GO:0022857">
    <property type="term" value="F:transmembrane transporter activity"/>
    <property type="evidence" value="ECO:0007669"/>
    <property type="project" value="InterPro"/>
</dbReference>
<feature type="compositionally biased region" description="Polar residues" evidence="6">
    <location>
        <begin position="346"/>
        <end position="367"/>
    </location>
</feature>
<keyword evidence="5 7" id="KW-0472">Membrane</keyword>
<dbReference type="AlphaFoldDB" id="A0A8H7GZ59"/>
<evidence type="ECO:0000256" key="5">
    <source>
        <dbReference type="ARBA" id="ARBA00023136"/>
    </source>
</evidence>
<dbReference type="InterPro" id="IPR036259">
    <property type="entry name" value="MFS_trans_sf"/>
</dbReference>
<evidence type="ECO:0000256" key="7">
    <source>
        <dbReference type="SAM" id="Phobius"/>
    </source>
</evidence>
<dbReference type="SUPFAM" id="SSF103473">
    <property type="entry name" value="MFS general substrate transporter"/>
    <property type="match status" value="1"/>
</dbReference>
<dbReference type="PROSITE" id="PS50850">
    <property type="entry name" value="MFS"/>
    <property type="match status" value="1"/>
</dbReference>
<evidence type="ECO:0000256" key="1">
    <source>
        <dbReference type="ARBA" id="ARBA00004141"/>
    </source>
</evidence>
<comment type="subcellular location">
    <subcellularLocation>
        <location evidence="1">Membrane</location>
        <topology evidence="1">Multi-pass membrane protein</topology>
    </subcellularLocation>
</comment>
<evidence type="ECO:0000256" key="4">
    <source>
        <dbReference type="ARBA" id="ARBA00022989"/>
    </source>
</evidence>
<dbReference type="EMBL" id="JACYCC010000290">
    <property type="protein sequence ID" value="KAF8669584.1"/>
    <property type="molecule type" value="Genomic_DNA"/>
</dbReference>
<feature type="transmembrane region" description="Helical" evidence="7">
    <location>
        <begin position="452"/>
        <end position="471"/>
    </location>
</feature>
<feature type="transmembrane region" description="Helical" evidence="7">
    <location>
        <begin position="502"/>
        <end position="528"/>
    </location>
</feature>
<proteinExistence type="predicted"/>
<dbReference type="CDD" id="cd17330">
    <property type="entry name" value="MFS_SLC46_TetA_like"/>
    <property type="match status" value="1"/>
</dbReference>
<feature type="transmembrane region" description="Helical" evidence="7">
    <location>
        <begin position="190"/>
        <end position="207"/>
    </location>
</feature>
<dbReference type="PANTHER" id="PTHR23504:SF15">
    <property type="entry name" value="MAJOR FACILITATOR SUPERFAMILY (MFS) PROFILE DOMAIN-CONTAINING PROTEIN"/>
    <property type="match status" value="1"/>
</dbReference>
<feature type="transmembrane region" description="Helical" evidence="7">
    <location>
        <begin position="119"/>
        <end position="144"/>
    </location>
</feature>
<feature type="transmembrane region" description="Helical" evidence="7">
    <location>
        <begin position="156"/>
        <end position="178"/>
    </location>
</feature>
<feature type="transmembrane region" description="Helical" evidence="7">
    <location>
        <begin position="576"/>
        <end position="595"/>
    </location>
</feature>
<dbReference type="InterPro" id="IPR001958">
    <property type="entry name" value="Tet-R_TetA/multi-R_MdtG-like"/>
</dbReference>
<dbReference type="GO" id="GO:0016020">
    <property type="term" value="C:membrane"/>
    <property type="evidence" value="ECO:0007669"/>
    <property type="project" value="UniProtKB-SubCell"/>
</dbReference>
<feature type="region of interest" description="Disordered" evidence="6">
    <location>
        <begin position="331"/>
        <end position="384"/>
    </location>
</feature>
<organism evidence="9 10">
    <name type="scientific">Rhizoctonia solani</name>
    <dbReference type="NCBI Taxonomy" id="456999"/>
    <lineage>
        <taxon>Eukaryota</taxon>
        <taxon>Fungi</taxon>
        <taxon>Dikarya</taxon>
        <taxon>Basidiomycota</taxon>
        <taxon>Agaricomycotina</taxon>
        <taxon>Agaricomycetes</taxon>
        <taxon>Cantharellales</taxon>
        <taxon>Ceratobasidiaceae</taxon>
        <taxon>Rhizoctonia</taxon>
    </lineage>
</organism>
<evidence type="ECO:0000313" key="10">
    <source>
        <dbReference type="Proteomes" id="UP000650582"/>
    </source>
</evidence>
<feature type="transmembrane region" description="Helical" evidence="7">
    <location>
        <begin position="302"/>
        <end position="324"/>
    </location>
</feature>
<dbReference type="PANTHER" id="PTHR23504">
    <property type="entry name" value="MAJOR FACILITATOR SUPERFAMILY DOMAIN-CONTAINING PROTEIN 10"/>
    <property type="match status" value="1"/>
</dbReference>
<reference evidence="9" key="1">
    <citation type="submission" date="2020-09" db="EMBL/GenBank/DDBJ databases">
        <title>Comparative genome analyses of four rice-infecting Rhizoctonia solani isolates reveal extensive enrichment of homogalacturonan modification genes.</title>
        <authorList>
            <person name="Lee D.-Y."/>
            <person name="Jeon J."/>
            <person name="Kim K.-T."/>
            <person name="Cheong K."/>
            <person name="Song H."/>
            <person name="Choi G."/>
            <person name="Ko J."/>
            <person name="Opiyo S.O."/>
            <person name="Zuo S."/>
            <person name="Madhav S."/>
            <person name="Lee Y.-H."/>
            <person name="Wang G.-L."/>
        </authorList>
    </citation>
    <scope>NUCLEOTIDE SEQUENCE</scope>
    <source>
        <strain evidence="9">AG1-IA YN-7</strain>
    </source>
</reference>
<dbReference type="Proteomes" id="UP000650582">
    <property type="component" value="Unassembled WGS sequence"/>
</dbReference>
<evidence type="ECO:0000256" key="3">
    <source>
        <dbReference type="ARBA" id="ARBA00022692"/>
    </source>
</evidence>
<dbReference type="PRINTS" id="PR01035">
    <property type="entry name" value="TCRTETA"/>
</dbReference>
<sequence length="608" mass="65150">MTSNLIKVVIVRVRSKDPAEVPLEEVNYTRVRYANEKISDGPLHCSHKVVIKYTTYEPHYLRLFPVVAVFISTGLMPRPIVNNIANSGGDQCIGVEADDSRHPQELVAQKRTPLPVKQVIVLCLMRFAEPISFSVIFPFVNQMIEELGVTSDTKELGYYSGLVEGVFALAQFCTVCFWGSLSDKIGRRPVLITGLCGVIGSTIMFGLSKSFTMMLISRALSGALNGNVAVIKSVLGEITDETNQGTAFAYLPLCWSIGSLMAPALGGFLSHPAERYPSILGYKPFRQYPYLLPYKPFRQYPYLLPCLVGSAFSAIGLIAGVLFLEESLPKNKLSTSNNPERRPLLTSPSQAYSQYSVSTIGPVQSSRPPSPDGCGSAANETEKEAPTVKEMMGIPSIRKILISYGFMAYVTVSINAVLVLWLYTPAKSGGVGFSNHAGYADEAFCGLQSAEIGSTLTLSGIFGTIIAVTVFPPLERRVGAVLNVLAFPVGHALALSGGRKGAYLGVAGVLIVRCIASMVFVCNMLLVTRSAPCRRALGTINGLAQMVASASRAIGPATATSLFAFSVKNGSLGGNLVWIVLSLVGLLGVVAACYIPNDRPTHGTEPNP</sequence>
<evidence type="ECO:0000256" key="2">
    <source>
        <dbReference type="ARBA" id="ARBA00022448"/>
    </source>
</evidence>
<comment type="caution">
    <text evidence="9">The sequence shown here is derived from an EMBL/GenBank/DDBJ whole genome shotgun (WGS) entry which is preliminary data.</text>
</comment>
<dbReference type="Gene3D" id="1.20.1250.20">
    <property type="entry name" value="MFS general substrate transporter like domains"/>
    <property type="match status" value="1"/>
</dbReference>
<keyword evidence="2" id="KW-0813">Transport</keyword>
<dbReference type="Pfam" id="PF07690">
    <property type="entry name" value="MFS_1"/>
    <property type="match status" value="1"/>
</dbReference>
<name>A0A8H7GZ59_9AGAM</name>
<evidence type="ECO:0000259" key="8">
    <source>
        <dbReference type="PROSITE" id="PS50850"/>
    </source>
</evidence>
<feature type="transmembrane region" description="Helical" evidence="7">
    <location>
        <begin position="401"/>
        <end position="423"/>
    </location>
</feature>
<gene>
    <name evidence="9" type="ORF">RHS04_08836</name>
</gene>